<dbReference type="CDD" id="cd12757">
    <property type="entry name" value="RRM1_hnRNPAB"/>
    <property type="match status" value="1"/>
</dbReference>
<dbReference type="InterPro" id="IPR012956">
    <property type="entry name" value="CARG-binding_factor_N"/>
</dbReference>
<dbReference type="PROSITE" id="PS50102">
    <property type="entry name" value="RRM"/>
    <property type="match status" value="2"/>
</dbReference>
<reference evidence="15" key="4">
    <citation type="submission" date="2025-09" db="UniProtKB">
        <authorList>
            <consortium name="Ensembl"/>
        </authorList>
    </citation>
    <scope>IDENTIFICATION</scope>
</reference>
<keyword evidence="6" id="KW-0597">Phosphoprotein</keyword>
<feature type="region of interest" description="Disordered" evidence="13">
    <location>
        <begin position="261"/>
        <end position="291"/>
    </location>
</feature>
<dbReference type="Pfam" id="PF08143">
    <property type="entry name" value="CBFNT"/>
    <property type="match status" value="1"/>
</dbReference>
<keyword evidence="7" id="KW-0677">Repeat</keyword>
<dbReference type="GO" id="GO:0000785">
    <property type="term" value="C:chromatin"/>
    <property type="evidence" value="ECO:0007669"/>
    <property type="project" value="TreeGrafter"/>
</dbReference>
<feature type="compositionally biased region" description="Basic and acidic residues" evidence="13">
    <location>
        <begin position="44"/>
        <end position="53"/>
    </location>
</feature>
<organism evidence="15 16">
    <name type="scientific">Astatotilapia calliptera</name>
    <name type="common">Eastern happy</name>
    <name type="synonym">Chromis callipterus</name>
    <dbReference type="NCBI Taxonomy" id="8154"/>
    <lineage>
        <taxon>Eukaryota</taxon>
        <taxon>Metazoa</taxon>
        <taxon>Chordata</taxon>
        <taxon>Craniata</taxon>
        <taxon>Vertebrata</taxon>
        <taxon>Euteleostomi</taxon>
        <taxon>Actinopterygii</taxon>
        <taxon>Neopterygii</taxon>
        <taxon>Teleostei</taxon>
        <taxon>Neoteleostei</taxon>
        <taxon>Acanthomorphata</taxon>
        <taxon>Ovalentaria</taxon>
        <taxon>Cichlomorphae</taxon>
        <taxon>Cichliformes</taxon>
        <taxon>Cichlidae</taxon>
        <taxon>African cichlids</taxon>
        <taxon>Pseudocrenilabrinae</taxon>
        <taxon>Haplochromini</taxon>
        <taxon>Astatotilapia</taxon>
    </lineage>
</organism>
<dbReference type="Gene3D" id="3.30.70.330">
    <property type="match status" value="2"/>
</dbReference>
<evidence type="ECO:0000256" key="6">
    <source>
        <dbReference type="ARBA" id="ARBA00022553"/>
    </source>
</evidence>
<dbReference type="GO" id="GO:0005737">
    <property type="term" value="C:cytoplasm"/>
    <property type="evidence" value="ECO:0007669"/>
    <property type="project" value="UniProtKB-SubCell"/>
</dbReference>
<keyword evidence="4" id="KW-0963">Cytoplasm</keyword>
<evidence type="ECO:0000259" key="14">
    <source>
        <dbReference type="PROSITE" id="PS50102"/>
    </source>
</evidence>
<evidence type="ECO:0000256" key="1">
    <source>
        <dbReference type="ARBA" id="ARBA00004123"/>
    </source>
</evidence>
<dbReference type="Pfam" id="PF00076">
    <property type="entry name" value="RRM_1"/>
    <property type="match status" value="2"/>
</dbReference>
<accession>A0A3P8R329</accession>
<keyword evidence="16" id="KW-1185">Reference proteome</keyword>
<dbReference type="GO" id="GO:0003723">
    <property type="term" value="F:RNA binding"/>
    <property type="evidence" value="ECO:0007669"/>
    <property type="project" value="UniProtKB-UniRule"/>
</dbReference>
<evidence type="ECO:0000313" key="15">
    <source>
        <dbReference type="Ensembl" id="ENSACLP00000036325.2"/>
    </source>
</evidence>
<dbReference type="InterPro" id="IPR035979">
    <property type="entry name" value="RBD_domain_sf"/>
</dbReference>
<keyword evidence="11" id="KW-0539">Nucleus</keyword>
<dbReference type="GO" id="GO:0051252">
    <property type="term" value="P:regulation of RNA metabolic process"/>
    <property type="evidence" value="ECO:0007669"/>
    <property type="project" value="UniProtKB-ARBA"/>
</dbReference>
<dbReference type="FunFam" id="3.30.70.330:FF:000030">
    <property type="entry name" value="Heterogeneous nuclear ribonucleoprotein d0 isoform"/>
    <property type="match status" value="1"/>
</dbReference>
<dbReference type="Proteomes" id="UP000265100">
    <property type="component" value="Chromosome 10"/>
</dbReference>
<reference evidence="15 16" key="1">
    <citation type="submission" date="2018-05" db="EMBL/GenBank/DDBJ databases">
        <authorList>
            <person name="Datahose"/>
        </authorList>
    </citation>
    <scope>NUCLEOTIDE SEQUENCE</scope>
</reference>
<evidence type="ECO:0000256" key="2">
    <source>
        <dbReference type="ARBA" id="ARBA00004496"/>
    </source>
</evidence>
<feature type="region of interest" description="Disordered" evidence="13">
    <location>
        <begin position="1"/>
        <end position="53"/>
    </location>
</feature>
<keyword evidence="10" id="KW-0007">Acetylation</keyword>
<dbReference type="Bgee" id="ENSACLG00000024583">
    <property type="expression patterns" value="Expressed in spleen and 8 other cell types or tissues"/>
</dbReference>
<dbReference type="GO" id="GO:0005654">
    <property type="term" value="C:nucleoplasm"/>
    <property type="evidence" value="ECO:0007669"/>
    <property type="project" value="TreeGrafter"/>
</dbReference>
<feature type="domain" description="RRM" evidence="14">
    <location>
        <begin position="140"/>
        <end position="226"/>
    </location>
</feature>
<dbReference type="GeneTree" id="ENSGT00940000154735"/>
<dbReference type="SMART" id="SM00360">
    <property type="entry name" value="RRM"/>
    <property type="match status" value="2"/>
</dbReference>
<dbReference type="InterPro" id="IPR034846">
    <property type="entry name" value="hnRNPAB_RRM1"/>
</dbReference>
<keyword evidence="9 12" id="KW-0694">RNA-binding</keyword>
<evidence type="ECO:0000256" key="13">
    <source>
        <dbReference type="SAM" id="MobiDB-lite"/>
    </source>
</evidence>
<dbReference type="GO" id="GO:0010468">
    <property type="term" value="P:regulation of gene expression"/>
    <property type="evidence" value="ECO:0007669"/>
    <property type="project" value="UniProtKB-ARBA"/>
</dbReference>
<dbReference type="SUPFAM" id="SSF54928">
    <property type="entry name" value="RNA-binding domain, RBD"/>
    <property type="match status" value="2"/>
</dbReference>
<keyword evidence="5" id="KW-1017">Isopeptide bond</keyword>
<evidence type="ECO:0000256" key="4">
    <source>
        <dbReference type="ARBA" id="ARBA00022490"/>
    </source>
</evidence>
<feature type="domain" description="RRM" evidence="14">
    <location>
        <begin position="56"/>
        <end position="139"/>
    </location>
</feature>
<evidence type="ECO:0000313" key="16">
    <source>
        <dbReference type="Proteomes" id="UP000265100"/>
    </source>
</evidence>
<keyword evidence="8" id="KW-0832">Ubl conjugation</keyword>
<dbReference type="Ensembl" id="ENSACLT00000037185.2">
    <property type="protein sequence ID" value="ENSACLP00000036325.2"/>
    <property type="gene ID" value="ENSACLG00000024583.2"/>
</dbReference>
<dbReference type="PANTHER" id="PTHR48033:SF1">
    <property type="entry name" value="HETEROGENEOUS NUCLEAR RIBONUCLEOPROTEIN A_B"/>
    <property type="match status" value="1"/>
</dbReference>
<comment type="subcellular location">
    <subcellularLocation>
        <location evidence="2">Cytoplasm</location>
    </subcellularLocation>
    <subcellularLocation>
        <location evidence="1">Nucleus</location>
    </subcellularLocation>
</comment>
<proteinExistence type="predicted"/>
<evidence type="ECO:0000256" key="3">
    <source>
        <dbReference type="ARBA" id="ARBA00022481"/>
    </source>
</evidence>
<keyword evidence="3" id="KW-0488">Methylation</keyword>
<name>A0A3P8R329_ASTCA</name>
<dbReference type="PANTHER" id="PTHR48033">
    <property type="entry name" value="RNA-BINDING (RRM/RBD/RNP MOTIFS) FAMILY PROTEIN"/>
    <property type="match status" value="1"/>
</dbReference>
<evidence type="ECO:0000256" key="10">
    <source>
        <dbReference type="ARBA" id="ARBA00022990"/>
    </source>
</evidence>
<evidence type="ECO:0000256" key="5">
    <source>
        <dbReference type="ARBA" id="ARBA00022499"/>
    </source>
</evidence>
<dbReference type="AlphaFoldDB" id="A0A3P8R329"/>
<reference evidence="16" key="2">
    <citation type="submission" date="2023-03" db="EMBL/GenBank/DDBJ databases">
        <authorList>
            <consortium name="Wellcome Sanger Institute Data Sharing"/>
        </authorList>
    </citation>
    <scope>NUCLEOTIDE SEQUENCE [LARGE SCALE GENOMIC DNA]</scope>
</reference>
<protein>
    <recommendedName>
        <fullName evidence="14">RRM domain-containing protein</fullName>
    </recommendedName>
</protein>
<dbReference type="InterPro" id="IPR000504">
    <property type="entry name" value="RRM_dom"/>
</dbReference>
<dbReference type="GO" id="GO:0010557">
    <property type="term" value="P:positive regulation of macromolecule biosynthetic process"/>
    <property type="evidence" value="ECO:0007669"/>
    <property type="project" value="UniProtKB-ARBA"/>
</dbReference>
<reference evidence="15" key="3">
    <citation type="submission" date="2025-08" db="UniProtKB">
        <authorList>
            <consortium name="Ensembl"/>
        </authorList>
    </citation>
    <scope>IDENTIFICATION</scope>
</reference>
<dbReference type="InterPro" id="IPR012677">
    <property type="entry name" value="Nucleotide-bd_a/b_plait_sf"/>
</dbReference>
<sequence length="291" mass="32036">MADADNLLMETSEQNGNEGEEEQNGAELEQMAGDEEQDNNTDGGKIDASKGEEDAGKMFVGGLSWDTSKKDLKDYFSKFGEVSDCTIKMDSNTGRSRGFGFVLFKDSASVDKVLEQKEHRLDGRNIDPKRAMAMKKDPVKKIFVGGLNPEATEETIREYFGAFGEIETIELPIDPKSKKRRGFIFITYKEETSVKKCLEKKYHNIQGGRVRARAGTRAMETTGTKDMATKAMAMVDMATTATMTTLLVTTDMVLDTITTRAMPAMEKPQGGGDTRPTTSHTDGHLAVQGLQ</sequence>
<evidence type="ECO:0000256" key="12">
    <source>
        <dbReference type="PROSITE-ProRule" id="PRU00176"/>
    </source>
</evidence>
<evidence type="ECO:0000256" key="9">
    <source>
        <dbReference type="ARBA" id="ARBA00022884"/>
    </source>
</evidence>
<evidence type="ECO:0000256" key="7">
    <source>
        <dbReference type="ARBA" id="ARBA00022737"/>
    </source>
</evidence>
<evidence type="ECO:0000256" key="8">
    <source>
        <dbReference type="ARBA" id="ARBA00022843"/>
    </source>
</evidence>
<evidence type="ECO:0000256" key="11">
    <source>
        <dbReference type="ARBA" id="ARBA00023242"/>
    </source>
</evidence>